<evidence type="ECO:0000313" key="3">
    <source>
        <dbReference type="Proteomes" id="UP000683000"/>
    </source>
</evidence>
<feature type="region of interest" description="Disordered" evidence="1">
    <location>
        <begin position="89"/>
        <end position="136"/>
    </location>
</feature>
<name>A0A8I3AA24_9AGAM</name>
<feature type="compositionally biased region" description="Basic and acidic residues" evidence="1">
    <location>
        <begin position="120"/>
        <end position="136"/>
    </location>
</feature>
<protein>
    <submittedName>
        <fullName evidence="2">Uncharacterized protein</fullName>
    </submittedName>
</protein>
<comment type="caution">
    <text evidence="2">The sequence shown here is derived from an EMBL/GenBank/DDBJ whole genome shotgun (WGS) entry which is preliminary data.</text>
</comment>
<keyword evidence="3" id="KW-1185">Reference proteome</keyword>
<feature type="region of interest" description="Disordered" evidence="1">
    <location>
        <begin position="1"/>
        <end position="32"/>
    </location>
</feature>
<dbReference type="Proteomes" id="UP000683000">
    <property type="component" value="Unassembled WGS sequence"/>
</dbReference>
<evidence type="ECO:0000313" key="2">
    <source>
        <dbReference type="EMBL" id="KAG6375291.1"/>
    </source>
</evidence>
<dbReference type="AlphaFoldDB" id="A0A8I3AA24"/>
<gene>
    <name evidence="2" type="ORF">JVT61DRAFT_3516</name>
</gene>
<reference evidence="2" key="1">
    <citation type="submission" date="2021-03" db="EMBL/GenBank/DDBJ databases">
        <title>Evolutionary innovations through gain and loss of genes in the ectomycorrhizal Boletales.</title>
        <authorList>
            <person name="Wu G."/>
            <person name="Miyauchi S."/>
            <person name="Morin E."/>
            <person name="Yang Z.-L."/>
            <person name="Xu J."/>
            <person name="Martin F.M."/>
        </authorList>
    </citation>
    <scope>NUCLEOTIDE SEQUENCE</scope>
    <source>
        <strain evidence="2">BR01</strain>
    </source>
</reference>
<evidence type="ECO:0000256" key="1">
    <source>
        <dbReference type="SAM" id="MobiDB-lite"/>
    </source>
</evidence>
<proteinExistence type="predicted"/>
<organism evidence="2 3">
    <name type="scientific">Boletus reticuloceps</name>
    <dbReference type="NCBI Taxonomy" id="495285"/>
    <lineage>
        <taxon>Eukaryota</taxon>
        <taxon>Fungi</taxon>
        <taxon>Dikarya</taxon>
        <taxon>Basidiomycota</taxon>
        <taxon>Agaricomycotina</taxon>
        <taxon>Agaricomycetes</taxon>
        <taxon>Agaricomycetidae</taxon>
        <taxon>Boletales</taxon>
        <taxon>Boletineae</taxon>
        <taxon>Boletaceae</taxon>
        <taxon>Boletoideae</taxon>
        <taxon>Boletus</taxon>
    </lineage>
</organism>
<accession>A0A8I3AA24</accession>
<feature type="compositionally biased region" description="Polar residues" evidence="1">
    <location>
        <begin position="1"/>
        <end position="13"/>
    </location>
</feature>
<dbReference type="EMBL" id="JAGFBS010000015">
    <property type="protein sequence ID" value="KAG6375291.1"/>
    <property type="molecule type" value="Genomic_DNA"/>
</dbReference>
<sequence>MTQTDELAQQDNTSSHCYKSRHSSRSSSFNESTAEILLGLFRKDTRIEANLGAQYEDEEDPAVRDMVIRAHGEDPDSWVSKKLARVVPTEPVHIRHRDNLSSHNQGMKRPRSPTDSETEGESKRLKAQEARNSIDQ</sequence>